<gene>
    <name evidence="2" type="ORF">GCM10009839_62160</name>
</gene>
<dbReference type="SUPFAM" id="SSF52096">
    <property type="entry name" value="ClpP/crotonase"/>
    <property type="match status" value="1"/>
</dbReference>
<dbReference type="Pfam" id="PF00378">
    <property type="entry name" value="ECH_1"/>
    <property type="match status" value="1"/>
</dbReference>
<dbReference type="RefSeq" id="WP_344669244.1">
    <property type="nucleotide sequence ID" value="NZ_BAAAQN010000045.1"/>
</dbReference>
<feature type="region of interest" description="Disordered" evidence="1">
    <location>
        <begin position="1"/>
        <end position="50"/>
    </location>
</feature>
<dbReference type="CDD" id="cd06558">
    <property type="entry name" value="crotonase-like"/>
    <property type="match status" value="1"/>
</dbReference>
<feature type="compositionally biased region" description="Basic and acidic residues" evidence="1">
    <location>
        <begin position="25"/>
        <end position="36"/>
    </location>
</feature>
<dbReference type="EMBL" id="BAAAQN010000045">
    <property type="protein sequence ID" value="GAA2048262.1"/>
    <property type="molecule type" value="Genomic_DNA"/>
</dbReference>
<comment type="caution">
    <text evidence="2">The sequence shown here is derived from an EMBL/GenBank/DDBJ whole genome shotgun (WGS) entry which is preliminary data.</text>
</comment>
<keyword evidence="3" id="KW-1185">Reference proteome</keyword>
<sequence>MTGIAPPRAASVAPGAADRAGSPEYAEHPEHAEHAEYPAPPEPPRLSGSLGRDTIALADYVQAVEAPLETLPPRAERTPAQQHTAQTALDAARAARTSFLRRHVEAVYDRLTDNGDAHPRLEALVPEAAVRFPGLVPTAARMAVEEGRQQADKEGLEIDQAIFCHAVLSSPTAGAHLLASMRRPTARALELLPEFRRTGSVRLAAVHLERRGPGAHLTIVNKHCLNAEDNQHVEDMETAVDLALLDPRVRVGVLRGGVMSHPRYQGKRVFSAGINLKELHAGRISYLSFLLRREIGYLHKMQHGLAPLQTPSWPPAPLSKPWAAGVEAFAIGGGAQILLVLDRVIAASDAFVSLPAAQEGIIPGVSNLRLGLGVGGRLPAQMILWDRKLAVTEPEAAALIDEVVAPEDMDAALEETVRRLSAPAVVVNRHMLALAREPIEAFRIYLAEFALQQALRIHADDVLAKVGRFTAASSGGAG</sequence>
<dbReference type="InterPro" id="IPR053482">
    <property type="entry name" value="DPA-CoA_Dioxygenase"/>
</dbReference>
<evidence type="ECO:0000256" key="1">
    <source>
        <dbReference type="SAM" id="MobiDB-lite"/>
    </source>
</evidence>
<dbReference type="Gene3D" id="3.90.226.10">
    <property type="entry name" value="2-enoyl-CoA Hydratase, Chain A, domain 1"/>
    <property type="match status" value="1"/>
</dbReference>
<dbReference type="InterPro" id="IPR001753">
    <property type="entry name" value="Enoyl-CoA_hydra/iso"/>
</dbReference>
<dbReference type="Gene3D" id="1.20.58.1300">
    <property type="match status" value="1"/>
</dbReference>
<dbReference type="Proteomes" id="UP001500751">
    <property type="component" value="Unassembled WGS sequence"/>
</dbReference>
<proteinExistence type="predicted"/>
<dbReference type="PANTHER" id="PTHR11941">
    <property type="entry name" value="ENOYL-COA HYDRATASE-RELATED"/>
    <property type="match status" value="1"/>
</dbReference>
<organism evidence="2 3">
    <name type="scientific">Catenulispora yoronensis</name>
    <dbReference type="NCBI Taxonomy" id="450799"/>
    <lineage>
        <taxon>Bacteria</taxon>
        <taxon>Bacillati</taxon>
        <taxon>Actinomycetota</taxon>
        <taxon>Actinomycetes</taxon>
        <taxon>Catenulisporales</taxon>
        <taxon>Catenulisporaceae</taxon>
        <taxon>Catenulispora</taxon>
    </lineage>
</organism>
<dbReference type="InterPro" id="IPR029045">
    <property type="entry name" value="ClpP/crotonase-like_dom_sf"/>
</dbReference>
<reference evidence="3" key="1">
    <citation type="journal article" date="2019" name="Int. J. Syst. Evol. Microbiol.">
        <title>The Global Catalogue of Microorganisms (GCM) 10K type strain sequencing project: providing services to taxonomists for standard genome sequencing and annotation.</title>
        <authorList>
            <consortium name="The Broad Institute Genomics Platform"/>
            <consortium name="The Broad Institute Genome Sequencing Center for Infectious Disease"/>
            <person name="Wu L."/>
            <person name="Ma J."/>
        </authorList>
    </citation>
    <scope>NUCLEOTIDE SEQUENCE [LARGE SCALE GENOMIC DNA]</scope>
    <source>
        <strain evidence="3">JCM 16014</strain>
    </source>
</reference>
<name>A0ABP5GN98_9ACTN</name>
<evidence type="ECO:0000313" key="3">
    <source>
        <dbReference type="Proteomes" id="UP001500751"/>
    </source>
</evidence>
<accession>A0ABP5GN98</accession>
<evidence type="ECO:0000313" key="2">
    <source>
        <dbReference type="EMBL" id="GAA2048262.1"/>
    </source>
</evidence>
<dbReference type="PANTHER" id="PTHR11941:SF54">
    <property type="entry name" value="ENOYL-COA HYDRATASE, MITOCHONDRIAL"/>
    <property type="match status" value="1"/>
</dbReference>
<protein>
    <submittedName>
        <fullName evidence="2">Uncharacterized protein</fullName>
    </submittedName>
</protein>
<dbReference type="NCBIfam" id="NF042432">
    <property type="entry name" value="DHPACoAdixog_DpgC"/>
    <property type="match status" value="1"/>
</dbReference>